<evidence type="ECO:0000313" key="2">
    <source>
        <dbReference type="Proteomes" id="UP000054064"/>
    </source>
</evidence>
<dbReference type="AlphaFoldDB" id="A0A091HI17"/>
<reference evidence="1 2" key="1">
    <citation type="submission" date="2014-04" db="EMBL/GenBank/DDBJ databases">
        <title>Genome evolution of avian class.</title>
        <authorList>
            <person name="Zhang G."/>
            <person name="Li C."/>
        </authorList>
    </citation>
    <scope>NUCLEOTIDE SEQUENCE [LARGE SCALE GENOMIC DNA]</scope>
    <source>
        <strain evidence="1">BGI_N320</strain>
    </source>
</reference>
<protein>
    <recommendedName>
        <fullName evidence="3">RNA-directed DNA polymerase from mobile element jockey</fullName>
    </recommendedName>
</protein>
<accession>A0A091HI17</accession>
<dbReference type="EMBL" id="KL536090">
    <property type="protein sequence ID" value="KFO94467.1"/>
    <property type="molecule type" value="Genomic_DNA"/>
</dbReference>
<evidence type="ECO:0008006" key="3">
    <source>
        <dbReference type="Google" id="ProtNLM"/>
    </source>
</evidence>
<sequence>NQGDQVPPMVREDQVHEPLRNLNIYKSMGPDRMYPRVLRGLADVAAKPLSMILEKSWQPGEVPGDWKKGNTVPIFKKGRKEDPGNYQPVSLTSVPGNIMEQILLESMLRHIEDRDVI</sequence>
<dbReference type="Proteomes" id="UP000054064">
    <property type="component" value="Unassembled WGS sequence"/>
</dbReference>
<feature type="non-terminal residue" evidence="1">
    <location>
        <position position="1"/>
    </location>
</feature>
<gene>
    <name evidence="1" type="ORF">N320_13012</name>
</gene>
<keyword evidence="2" id="KW-1185">Reference proteome</keyword>
<dbReference type="GO" id="GO:0061343">
    <property type="term" value="P:cell adhesion involved in heart morphogenesis"/>
    <property type="evidence" value="ECO:0007669"/>
    <property type="project" value="TreeGrafter"/>
</dbReference>
<dbReference type="GO" id="GO:0007508">
    <property type="term" value="P:larval heart development"/>
    <property type="evidence" value="ECO:0007669"/>
    <property type="project" value="TreeGrafter"/>
</dbReference>
<dbReference type="GO" id="GO:0031012">
    <property type="term" value="C:extracellular matrix"/>
    <property type="evidence" value="ECO:0007669"/>
    <property type="project" value="TreeGrafter"/>
</dbReference>
<name>A0A091HI17_BUCRH</name>
<dbReference type="PANTHER" id="PTHR33395:SF22">
    <property type="entry name" value="REVERSE TRANSCRIPTASE DOMAIN-CONTAINING PROTEIN"/>
    <property type="match status" value="1"/>
</dbReference>
<dbReference type="PANTHER" id="PTHR33395">
    <property type="entry name" value="TRANSCRIPTASE, PUTATIVE-RELATED-RELATED"/>
    <property type="match status" value="1"/>
</dbReference>
<evidence type="ECO:0000313" key="1">
    <source>
        <dbReference type="EMBL" id="KFO94467.1"/>
    </source>
</evidence>
<proteinExistence type="predicted"/>
<feature type="non-terminal residue" evidence="1">
    <location>
        <position position="117"/>
    </location>
</feature>
<organism evidence="1 2">
    <name type="scientific">Buceros rhinoceros silvestris</name>
    <dbReference type="NCBI Taxonomy" id="175836"/>
    <lineage>
        <taxon>Eukaryota</taxon>
        <taxon>Metazoa</taxon>
        <taxon>Chordata</taxon>
        <taxon>Craniata</taxon>
        <taxon>Vertebrata</taxon>
        <taxon>Euteleostomi</taxon>
        <taxon>Archelosauria</taxon>
        <taxon>Archosauria</taxon>
        <taxon>Dinosauria</taxon>
        <taxon>Saurischia</taxon>
        <taxon>Theropoda</taxon>
        <taxon>Coelurosauria</taxon>
        <taxon>Aves</taxon>
        <taxon>Neognathae</taxon>
        <taxon>Neoaves</taxon>
        <taxon>Telluraves</taxon>
        <taxon>Coraciimorphae</taxon>
        <taxon>Bucerotiformes</taxon>
        <taxon>Bucerotidae</taxon>
        <taxon>Buceros</taxon>
    </lineage>
</organism>